<keyword evidence="4" id="KW-1185">Reference proteome</keyword>
<dbReference type="SUPFAM" id="SSF56281">
    <property type="entry name" value="Metallo-hydrolase/oxidoreductase"/>
    <property type="match status" value="1"/>
</dbReference>
<comment type="similarity">
    <text evidence="1">Belongs to the metallo-beta-lactamase superfamily. Class-B beta-lactamase family.</text>
</comment>
<proteinExistence type="inferred from homology"/>
<comment type="caution">
    <text evidence="3">The sequence shown here is derived from an EMBL/GenBank/DDBJ whole genome shotgun (WGS) entry which is preliminary data.</text>
</comment>
<evidence type="ECO:0000259" key="2">
    <source>
        <dbReference type="SMART" id="SM00849"/>
    </source>
</evidence>
<dbReference type="SMART" id="SM00849">
    <property type="entry name" value="Lactamase_B"/>
    <property type="match status" value="1"/>
</dbReference>
<dbReference type="InterPro" id="IPR001279">
    <property type="entry name" value="Metallo-B-lactamas"/>
</dbReference>
<dbReference type="RefSeq" id="WP_008032854.1">
    <property type="nucleotide sequence ID" value="NZ_ACYY01000031.1"/>
</dbReference>
<dbReference type="PANTHER" id="PTHR42951">
    <property type="entry name" value="METALLO-BETA-LACTAMASE DOMAIN-CONTAINING"/>
    <property type="match status" value="1"/>
</dbReference>
<dbReference type="eggNOG" id="COG0491">
    <property type="taxonomic scope" value="Bacteria"/>
</dbReference>
<evidence type="ECO:0000256" key="1">
    <source>
        <dbReference type="ARBA" id="ARBA00005250"/>
    </source>
</evidence>
<dbReference type="GO" id="GO:0017001">
    <property type="term" value="P:antibiotic catabolic process"/>
    <property type="evidence" value="ECO:0007669"/>
    <property type="project" value="UniProtKB-ARBA"/>
</dbReference>
<dbReference type="PANTHER" id="PTHR42951:SF4">
    <property type="entry name" value="ACYL-COENZYME A THIOESTERASE MBLAC2"/>
    <property type="match status" value="1"/>
</dbReference>
<dbReference type="EMBL" id="ACYY01000031">
    <property type="protein sequence ID" value="EEW23882.1"/>
    <property type="molecule type" value="Genomic_DNA"/>
</dbReference>
<dbReference type="InterPro" id="IPR050855">
    <property type="entry name" value="NDM-1-like"/>
</dbReference>
<feature type="domain" description="Metallo-beta-lactamase" evidence="2">
    <location>
        <begin position="92"/>
        <end position="276"/>
    </location>
</feature>
<sequence>MFEALVTLCALATGDAPAACRAVLLPGFASDSSTTCEAALRAAPPDWLAAYSWQPTCAPRPPPTLAFEQIAPGVFVHLGLIAEPDAANGGDVANISFIVGQSSIAVIDAGASRAIGEQVYLAIRAQSPLPVSHLILTHMHPDHVLGAEPLREAGAQVLGHATLAQALSDRRETYTTNFARLIGSQGFLASRIIGPDLGLVGPQTLDLGGRRLHLQPQATAHTATDLTVFDETSGILFSGDLVVDQMTPALDGSLRGWQAVLADLQASEARLVVPGHGGPLLPWPAGGDAMNRYLKVLETDSRAALDQGLGLAAATALIGQSEASHWRLFEQYNRRNATVAYTEMEWD</sequence>
<dbReference type="NCBIfam" id="TIGR04559">
    <property type="entry name" value="SoxH_rel_PQQ_2"/>
    <property type="match status" value="1"/>
</dbReference>
<gene>
    <name evidence="3" type="ORF">Rsw2DRAFT_3214</name>
</gene>
<dbReference type="Proteomes" id="UP000010121">
    <property type="component" value="Unassembled WGS sequence"/>
</dbReference>
<reference evidence="3 4" key="1">
    <citation type="submission" date="2009-08" db="EMBL/GenBank/DDBJ databases">
        <title>The draft genome of Rhodobacter sp. SW2.</title>
        <authorList>
            <consortium name="US DOE Joint Genome Institute (JGI-PGF)"/>
            <person name="Lucas S."/>
            <person name="Copeland A."/>
            <person name="Lapidus A."/>
            <person name="Glavina del Rio T."/>
            <person name="Tice H."/>
            <person name="Bruce D."/>
            <person name="Goodwin L."/>
            <person name="Pitluck S."/>
            <person name="Larimer F."/>
            <person name="Land M.L."/>
            <person name="Hauser L."/>
            <person name="Emerson D."/>
        </authorList>
    </citation>
    <scope>NUCLEOTIDE SEQUENCE [LARGE SCALE GENOMIC DNA]</scope>
    <source>
        <strain evidence="3 4">SW2</strain>
    </source>
</reference>
<organism evidence="3 4">
    <name type="scientific">Rhodobacter ferrooxidans</name>
    <dbReference type="NCBI Taxonomy" id="371731"/>
    <lineage>
        <taxon>Bacteria</taxon>
        <taxon>Pseudomonadati</taxon>
        <taxon>Pseudomonadota</taxon>
        <taxon>Alphaproteobacteria</taxon>
        <taxon>Rhodobacterales</taxon>
        <taxon>Rhodobacter group</taxon>
        <taxon>Rhodobacter</taxon>
    </lineage>
</organism>
<dbReference type="Pfam" id="PF00753">
    <property type="entry name" value="Lactamase_B"/>
    <property type="match status" value="1"/>
</dbReference>
<dbReference type="OrthoDB" id="420651at2"/>
<dbReference type="InterPro" id="IPR030829">
    <property type="entry name" value="SoxH-rel_PQQ_2"/>
</dbReference>
<evidence type="ECO:0000313" key="3">
    <source>
        <dbReference type="EMBL" id="EEW23882.1"/>
    </source>
</evidence>
<accession>C8S586</accession>
<evidence type="ECO:0000313" key="4">
    <source>
        <dbReference type="Proteomes" id="UP000010121"/>
    </source>
</evidence>
<dbReference type="Gene3D" id="3.60.15.10">
    <property type="entry name" value="Ribonuclease Z/Hydroxyacylglutathione hydrolase-like"/>
    <property type="match status" value="1"/>
</dbReference>
<dbReference type="CDD" id="cd16282">
    <property type="entry name" value="metallo-hydrolase-like_MBL-fold"/>
    <property type="match status" value="1"/>
</dbReference>
<name>C8S586_9RHOB</name>
<dbReference type="InterPro" id="IPR036866">
    <property type="entry name" value="RibonucZ/Hydroxyglut_hydro"/>
</dbReference>
<dbReference type="STRING" id="371731.Rsw2DRAFT_3214"/>
<protein>
    <submittedName>
        <fullName evidence="3">Beta-lactamase domain protein</fullName>
    </submittedName>
</protein>
<dbReference type="AlphaFoldDB" id="C8S586"/>